<dbReference type="Pfam" id="PF24809">
    <property type="entry name" value="DUF7708"/>
    <property type="match status" value="1"/>
</dbReference>
<protein>
    <recommendedName>
        <fullName evidence="6">NACHT domain-containing protein</fullName>
    </recommendedName>
</protein>
<dbReference type="Pfam" id="PF23397">
    <property type="entry name" value="DUF7104"/>
    <property type="match status" value="6"/>
</dbReference>
<dbReference type="Pfam" id="PF24883">
    <property type="entry name" value="NPHP3_N"/>
    <property type="match status" value="1"/>
</dbReference>
<proteinExistence type="predicted"/>
<dbReference type="EMBL" id="JAGMVJ010000010">
    <property type="protein sequence ID" value="KAH7086732.1"/>
    <property type="molecule type" value="Genomic_DNA"/>
</dbReference>
<dbReference type="PANTHER" id="PTHR10039:SF16">
    <property type="entry name" value="GPI INOSITOL-DEACYLASE"/>
    <property type="match status" value="1"/>
</dbReference>
<sequence>MPFMAQSAVPQQNANDLWAEAAAQISEEARRNINFSRDDKLQLLEELHAEAEISKQKSLERRWKFKRTSGEMVILRDVFAKIVRWIETFKQIGDVAIQYDPGHASLPWAAVRFVLQLAVNDVHKYGSLIEGLAEVAELICRYRATESLYLRSSSPHTKELEKHIVKLYAKILLYLSNAKTYFEQAKIKRVMKSIDLGEANSLLEAVLTAESDIKSWMTLVDCSESNREAAELRSLLRAMDAPMYRMDGKLNKIADNLEGARAKILRWLSCEPYEDHHIVSKREVLKGTGEWLLNDSTFKQWKNGSASSILWLNGIAGSGKSKLVSTVIDDAEQAFHEGRISRPIYFYCSRNPAEPSRSDPRAILASLAKQLSCGPNGKTLQQHAIKIYEEKESKYFASNELHIDESCQLLEDLTNEALQTTIIIDALDECNPTTRQLLIDALERVLKKSSSLVKIFISCRKDHDLVPRLESYPGLEISSQKNGEDIAKFVKEEIERLVSKKQLLRHSEDKSVMKGLIEKKVIEGAGEMFRWASMQLQNLCLSLDADIKEKLSRSPPQLDEFYEQMYNKLSTVGDGHRGMLFKNILRWLLCGQRSLKTTEFIKVVAVVSEKEQKVGLVSTNLVVDICHNFVVLDPQLDTFRFAHLSVREFLEQRPEYTPQDIHCFAARVCLSVVTVPCSKIDATSQDLHSAVEMPITFAEYADTYWAKHCQLAESGRSSGYLKLALERFLSQSDQMNSYARSWIERLSGYSSRDLWSSSQNSWMKLLTRVLQECRWPKTSVALLLCCLFDFEEPLQDIIGLEVEVYTFINTVVGWVTDLIRSPLQGEYHGRYRHQYLLRTSAEFGSRGVFASLIWRPGIMPKIPKEITEIAVRCYVPGTEVLSLLLNQWRVEVPITLDILCAALRCKYYQPVLVLLLDSQKTKFEITREVVDVVTKSPIPEGALTVLLSHSNTTVQDVHSTFIVLIEKFSRKIIALFHDIHQTHVLLTEEVLKAAVVRGSHADEILLHLLDRQEPDISITTGMLKLAAAHPRCGEEVIELMFNRHGIDVAVTQAVMIAAASNERCGDKLVALFLDKHDGSITITKDVLQAAAENNNCGDRVISLLLKCHGVSTMITEDVLQAAARNQFSGLGITEILLDHHGAVDAITEKVLRAAAENIEQGPLIMRALLSRLTVSSMITEETLEAAAENKMHAIEIVSMLLEVLEAHVQLTEDAVAAVLHNCQHQNAATVIISRLRDDFRISTKIVEAAVTNEHCSREMMCLLLDWREEDVLNAASPKSWMDSGYVERLGPRLLRFRLKKGWLYHKVTKDFDLTIYHQKGEYDSG</sequence>
<dbReference type="InterPro" id="IPR027417">
    <property type="entry name" value="P-loop_NTPase"/>
</dbReference>
<evidence type="ECO:0000259" key="2">
    <source>
        <dbReference type="Pfam" id="PF24809"/>
    </source>
</evidence>
<evidence type="ECO:0000259" key="3">
    <source>
        <dbReference type="Pfam" id="PF24883"/>
    </source>
</evidence>
<feature type="domain" description="DUF7708" evidence="2">
    <location>
        <begin position="79"/>
        <end position="194"/>
    </location>
</feature>
<accession>A0A8K0R3B5</accession>
<dbReference type="Gene3D" id="3.40.50.300">
    <property type="entry name" value="P-loop containing nucleotide triphosphate hydrolases"/>
    <property type="match status" value="1"/>
</dbReference>
<dbReference type="InterPro" id="IPR056884">
    <property type="entry name" value="NPHP3-like_N"/>
</dbReference>
<dbReference type="OrthoDB" id="7464126at2759"/>
<evidence type="ECO:0000313" key="4">
    <source>
        <dbReference type="EMBL" id="KAH7086732.1"/>
    </source>
</evidence>
<organism evidence="4 5">
    <name type="scientific">Paraphoma chrysanthemicola</name>
    <dbReference type="NCBI Taxonomy" id="798071"/>
    <lineage>
        <taxon>Eukaryota</taxon>
        <taxon>Fungi</taxon>
        <taxon>Dikarya</taxon>
        <taxon>Ascomycota</taxon>
        <taxon>Pezizomycotina</taxon>
        <taxon>Dothideomycetes</taxon>
        <taxon>Pleosporomycetidae</taxon>
        <taxon>Pleosporales</taxon>
        <taxon>Pleosporineae</taxon>
        <taxon>Phaeosphaeriaceae</taxon>
        <taxon>Paraphoma</taxon>
    </lineage>
</organism>
<evidence type="ECO:0008006" key="6">
    <source>
        <dbReference type="Google" id="ProtNLM"/>
    </source>
</evidence>
<name>A0A8K0R3B5_9PLEO</name>
<dbReference type="InterPro" id="IPR056125">
    <property type="entry name" value="DUF7708"/>
</dbReference>
<dbReference type="InterPro" id="IPR055530">
    <property type="entry name" value="DUF7104"/>
</dbReference>
<evidence type="ECO:0000256" key="1">
    <source>
        <dbReference type="ARBA" id="ARBA00022737"/>
    </source>
</evidence>
<evidence type="ECO:0000313" key="5">
    <source>
        <dbReference type="Proteomes" id="UP000813461"/>
    </source>
</evidence>
<keyword evidence="5" id="KW-1185">Reference proteome</keyword>
<gene>
    <name evidence="4" type="ORF">FB567DRAFT_592603</name>
</gene>
<dbReference type="Proteomes" id="UP000813461">
    <property type="component" value="Unassembled WGS sequence"/>
</dbReference>
<reference evidence="4" key="1">
    <citation type="journal article" date="2021" name="Nat. Commun.">
        <title>Genetic determinants of endophytism in the Arabidopsis root mycobiome.</title>
        <authorList>
            <person name="Mesny F."/>
            <person name="Miyauchi S."/>
            <person name="Thiergart T."/>
            <person name="Pickel B."/>
            <person name="Atanasova L."/>
            <person name="Karlsson M."/>
            <person name="Huettel B."/>
            <person name="Barry K.W."/>
            <person name="Haridas S."/>
            <person name="Chen C."/>
            <person name="Bauer D."/>
            <person name="Andreopoulos W."/>
            <person name="Pangilinan J."/>
            <person name="LaButti K."/>
            <person name="Riley R."/>
            <person name="Lipzen A."/>
            <person name="Clum A."/>
            <person name="Drula E."/>
            <person name="Henrissat B."/>
            <person name="Kohler A."/>
            <person name="Grigoriev I.V."/>
            <person name="Martin F.M."/>
            <person name="Hacquard S."/>
        </authorList>
    </citation>
    <scope>NUCLEOTIDE SEQUENCE</scope>
    <source>
        <strain evidence="4">MPI-SDFR-AT-0120</strain>
    </source>
</reference>
<keyword evidence="1" id="KW-0677">Repeat</keyword>
<comment type="caution">
    <text evidence="4">The sequence shown here is derived from an EMBL/GenBank/DDBJ whole genome shotgun (WGS) entry which is preliminary data.</text>
</comment>
<feature type="domain" description="Nephrocystin 3-like N-terminal" evidence="3">
    <location>
        <begin position="287"/>
        <end position="460"/>
    </location>
</feature>
<dbReference type="PANTHER" id="PTHR10039">
    <property type="entry name" value="AMELOGENIN"/>
    <property type="match status" value="1"/>
</dbReference>